<dbReference type="GO" id="GO:0005730">
    <property type="term" value="C:nucleolus"/>
    <property type="evidence" value="ECO:0007669"/>
    <property type="project" value="TreeGrafter"/>
</dbReference>
<dbReference type="AlphaFoldDB" id="A0AAN6JVQ5"/>
<feature type="domain" description="Guanine nucleotide-binding protein-like 3 N-terminal" evidence="6">
    <location>
        <begin position="13"/>
        <end position="88"/>
    </location>
</feature>
<feature type="region of interest" description="Disordered" evidence="5">
    <location>
        <begin position="1"/>
        <end position="52"/>
    </location>
</feature>
<feature type="compositionally biased region" description="Basic and acidic residues" evidence="5">
    <location>
        <begin position="66"/>
        <end position="83"/>
    </location>
</feature>
<name>A0AAN6JVQ5_9PEZI</name>
<dbReference type="InterPro" id="IPR023179">
    <property type="entry name" value="GTP-bd_ortho_bundle_sf"/>
</dbReference>
<feature type="compositionally biased region" description="Acidic residues" evidence="5">
    <location>
        <begin position="155"/>
        <end position="172"/>
    </location>
</feature>
<dbReference type="PANTHER" id="PTHR11089:SF30">
    <property type="entry name" value="GUANINE NUCLEOTIDE-BINDING PROTEIN-LIKE 3 HOMOLOG"/>
    <property type="match status" value="1"/>
</dbReference>
<comment type="caution">
    <text evidence="7">The sequence shown here is derived from an EMBL/GenBank/DDBJ whole genome shotgun (WGS) entry which is preliminary data.</text>
</comment>
<evidence type="ECO:0000256" key="4">
    <source>
        <dbReference type="ARBA" id="ARBA00023242"/>
    </source>
</evidence>
<evidence type="ECO:0000313" key="8">
    <source>
        <dbReference type="Proteomes" id="UP001175353"/>
    </source>
</evidence>
<evidence type="ECO:0000256" key="1">
    <source>
        <dbReference type="ARBA" id="ARBA00004123"/>
    </source>
</evidence>
<feature type="region of interest" description="Disordered" evidence="5">
    <location>
        <begin position="66"/>
        <end position="191"/>
    </location>
</feature>
<sequence length="435" mass="47481">MRIGKPVSKRTPVRLRHKIQKASVAKQRKGRKEAKKNPQWRSRLTKDPGIPNLFPYKAKVLAEIEEGRRKKTEEAQRRKDVAKAQRQGTAVSAEVAGAGPEEAEEDDDEVLLDEEDADVDDDDEEMEEQGGSNPMAALLASAQARAQAYTKEDVAGDDDDESESEGADEWNGIDEVKSTAPAGSTRKTLPKQALADPIKAVSALLERMKKTQDGIQRLLDHYQIPPIATASSDATSRFLVEVARKRGRLGRGGVPNLNTAALMVLSDVNEERLRLPAEMTKKPGAAVNKGDVQIVSQIAQPFRIEGLFGGEPPKSGGETSVAMEVESPLASVQIHGLNAATPFRKLFAYGDLLINLLHGFTVHHIPYPALSYQTRSECSAFGSFFWQHADHEGNRGARYDAHGITLAGFGWSKPKGAITQEDESAVHAHPYSVLL</sequence>
<evidence type="ECO:0000256" key="5">
    <source>
        <dbReference type="SAM" id="MobiDB-lite"/>
    </source>
</evidence>
<keyword evidence="8" id="KW-1185">Reference proteome</keyword>
<protein>
    <submittedName>
        <fullName evidence="7">Nuclear GTP-binding protein nug1</fullName>
    </submittedName>
</protein>
<keyword evidence="2" id="KW-0547">Nucleotide-binding</keyword>
<dbReference type="EMBL" id="JAUJLE010001177">
    <property type="protein sequence ID" value="KAK0949411.1"/>
    <property type="molecule type" value="Genomic_DNA"/>
</dbReference>
<organism evidence="7 8">
    <name type="scientific">Friedmanniomyces endolithicus</name>
    <dbReference type="NCBI Taxonomy" id="329885"/>
    <lineage>
        <taxon>Eukaryota</taxon>
        <taxon>Fungi</taxon>
        <taxon>Dikarya</taxon>
        <taxon>Ascomycota</taxon>
        <taxon>Pezizomycotina</taxon>
        <taxon>Dothideomycetes</taxon>
        <taxon>Dothideomycetidae</taxon>
        <taxon>Mycosphaerellales</taxon>
        <taxon>Teratosphaeriaceae</taxon>
        <taxon>Friedmanniomyces</taxon>
    </lineage>
</organism>
<reference evidence="7" key="1">
    <citation type="submission" date="2023-06" db="EMBL/GenBank/DDBJ databases">
        <title>Black Yeasts Isolated from many extreme environments.</title>
        <authorList>
            <person name="Coleine C."/>
            <person name="Stajich J.E."/>
            <person name="Selbmann L."/>
        </authorList>
    </citation>
    <scope>NUCLEOTIDE SEQUENCE</scope>
    <source>
        <strain evidence="7">CCFEE 5200</strain>
    </source>
</reference>
<dbReference type="Gene3D" id="1.10.1580.10">
    <property type="match status" value="1"/>
</dbReference>
<feature type="compositionally biased region" description="Basic residues" evidence="5">
    <location>
        <begin position="7"/>
        <end position="34"/>
    </location>
</feature>
<dbReference type="GO" id="GO:0005525">
    <property type="term" value="F:GTP binding"/>
    <property type="evidence" value="ECO:0007669"/>
    <property type="project" value="UniProtKB-KW"/>
</dbReference>
<evidence type="ECO:0000313" key="7">
    <source>
        <dbReference type="EMBL" id="KAK0949411.1"/>
    </source>
</evidence>
<gene>
    <name evidence="7" type="primary">NUG1_2</name>
    <name evidence="7" type="ORF">LTR91_026482</name>
</gene>
<feature type="compositionally biased region" description="Acidic residues" evidence="5">
    <location>
        <begin position="101"/>
        <end position="128"/>
    </location>
</feature>
<keyword evidence="4" id="KW-0539">Nucleus</keyword>
<accession>A0AAN6JVQ5</accession>
<evidence type="ECO:0000256" key="3">
    <source>
        <dbReference type="ARBA" id="ARBA00023134"/>
    </source>
</evidence>
<dbReference type="Pfam" id="PF08701">
    <property type="entry name" value="GN3L_Grn1"/>
    <property type="match status" value="1"/>
</dbReference>
<dbReference type="InterPro" id="IPR014813">
    <property type="entry name" value="Gnl3_N_dom"/>
</dbReference>
<dbReference type="InterPro" id="IPR050755">
    <property type="entry name" value="TRAFAC_YlqF/YawG_RiboMat"/>
</dbReference>
<dbReference type="PANTHER" id="PTHR11089">
    <property type="entry name" value="GTP-BINDING PROTEIN-RELATED"/>
    <property type="match status" value="1"/>
</dbReference>
<dbReference type="Proteomes" id="UP001175353">
    <property type="component" value="Unassembled WGS sequence"/>
</dbReference>
<feature type="compositionally biased region" description="Low complexity" evidence="5">
    <location>
        <begin position="136"/>
        <end position="148"/>
    </location>
</feature>
<evidence type="ECO:0000256" key="2">
    <source>
        <dbReference type="ARBA" id="ARBA00022741"/>
    </source>
</evidence>
<evidence type="ECO:0000259" key="6">
    <source>
        <dbReference type="Pfam" id="PF08701"/>
    </source>
</evidence>
<proteinExistence type="predicted"/>
<comment type="subcellular location">
    <subcellularLocation>
        <location evidence="1">Nucleus</location>
    </subcellularLocation>
</comment>
<keyword evidence="3" id="KW-0342">GTP-binding</keyword>